<name>A0A0G1E9Y8_9BACT</name>
<dbReference type="STRING" id="1618369.UV54_C0027G0008"/>
<gene>
    <name evidence="1" type="ORF">UV54_C0027G0008</name>
</gene>
<dbReference type="AlphaFoldDB" id="A0A0G1E9Y8"/>
<evidence type="ECO:0000313" key="2">
    <source>
        <dbReference type="Proteomes" id="UP000034213"/>
    </source>
</evidence>
<evidence type="ECO:0000313" key="1">
    <source>
        <dbReference type="EMBL" id="KKS79871.1"/>
    </source>
</evidence>
<reference evidence="1 2" key="1">
    <citation type="journal article" date="2015" name="Nature">
        <title>rRNA introns, odd ribosomes, and small enigmatic genomes across a large radiation of phyla.</title>
        <authorList>
            <person name="Brown C.T."/>
            <person name="Hug L.A."/>
            <person name="Thomas B.C."/>
            <person name="Sharon I."/>
            <person name="Castelle C.J."/>
            <person name="Singh A."/>
            <person name="Wilkins M.J."/>
            <person name="Williams K.H."/>
            <person name="Banfield J.F."/>
        </authorList>
    </citation>
    <scope>NUCLEOTIDE SEQUENCE [LARGE SCALE GENOMIC DNA]</scope>
</reference>
<organism evidence="1 2">
    <name type="scientific">Candidatus Beckwithbacteria bacterium GW2011_GWA2_43_10</name>
    <dbReference type="NCBI Taxonomy" id="1618369"/>
    <lineage>
        <taxon>Bacteria</taxon>
        <taxon>Candidatus Beckwithiibacteriota</taxon>
    </lineage>
</organism>
<sequence>MKKVKLDKYEQSIETALKRDEFVRSPNFSATKKMFEEAAKNYLELNKTKRITIRVNQADLIKVKARAKRNNVPYQTLLNALIRQFAEGRAALQF</sequence>
<evidence type="ECO:0008006" key="3">
    <source>
        <dbReference type="Google" id="ProtNLM"/>
    </source>
</evidence>
<accession>A0A0G1E9Y8</accession>
<proteinExistence type="predicted"/>
<protein>
    <recommendedName>
        <fullName evidence="3">Antitoxin</fullName>
    </recommendedName>
</protein>
<dbReference type="EMBL" id="LCEW01000027">
    <property type="protein sequence ID" value="KKS79871.1"/>
    <property type="molecule type" value="Genomic_DNA"/>
</dbReference>
<comment type="caution">
    <text evidence="1">The sequence shown here is derived from an EMBL/GenBank/DDBJ whole genome shotgun (WGS) entry which is preliminary data.</text>
</comment>
<dbReference type="Proteomes" id="UP000034213">
    <property type="component" value="Unassembled WGS sequence"/>
</dbReference>